<feature type="non-terminal residue" evidence="2">
    <location>
        <position position="243"/>
    </location>
</feature>
<protein>
    <submittedName>
        <fullName evidence="2">Uncharacterized protein</fullName>
    </submittedName>
</protein>
<feature type="region of interest" description="Disordered" evidence="1">
    <location>
        <begin position="103"/>
        <end position="126"/>
    </location>
</feature>
<keyword evidence="3" id="KW-1185">Reference proteome</keyword>
<dbReference type="Proteomes" id="UP001174934">
    <property type="component" value="Unassembled WGS sequence"/>
</dbReference>
<evidence type="ECO:0000313" key="2">
    <source>
        <dbReference type="EMBL" id="KAK0625016.1"/>
    </source>
</evidence>
<reference evidence="2" key="1">
    <citation type="submission" date="2023-06" db="EMBL/GenBank/DDBJ databases">
        <title>Genome-scale phylogeny and comparative genomics of the fungal order Sordariales.</title>
        <authorList>
            <consortium name="Lawrence Berkeley National Laboratory"/>
            <person name="Hensen N."/>
            <person name="Bonometti L."/>
            <person name="Westerberg I."/>
            <person name="Brannstrom I.O."/>
            <person name="Guillou S."/>
            <person name="Cros-Aarteil S."/>
            <person name="Calhoun S."/>
            <person name="Haridas S."/>
            <person name="Kuo A."/>
            <person name="Mondo S."/>
            <person name="Pangilinan J."/>
            <person name="Riley R."/>
            <person name="LaButti K."/>
            <person name="Andreopoulos B."/>
            <person name="Lipzen A."/>
            <person name="Chen C."/>
            <person name="Yanf M."/>
            <person name="Daum C."/>
            <person name="Ng V."/>
            <person name="Clum A."/>
            <person name="Steindorff A."/>
            <person name="Ohm R."/>
            <person name="Martin F."/>
            <person name="Silar P."/>
            <person name="Natvig D."/>
            <person name="Lalanne C."/>
            <person name="Gautier V."/>
            <person name="Ament-velasquez S.L."/>
            <person name="Kruys A."/>
            <person name="Hutchinson M.I."/>
            <person name="Powell A.J."/>
            <person name="Barry K."/>
            <person name="Miller A.N."/>
            <person name="Grigoriev I.V."/>
            <person name="Debuchy R."/>
            <person name="Gladieux P."/>
            <person name="Thoren M.H."/>
            <person name="Johannesson H."/>
        </authorList>
    </citation>
    <scope>NUCLEOTIDE SEQUENCE</scope>
    <source>
        <strain evidence="2">SMH3391-2</strain>
    </source>
</reference>
<sequence>PPPIPKYLFHTTLTVIDQHNETCGSVRTVHILGTHTSLPAARSFALNNALQELNYTPSDFTSYTIHSSPALTFNNHKTSDPSPTDNTLITALTPTGQTFLIGLSTKPNPPTGPSSSAPPLPASESPLTGLHYVVQHKTDYDQAKPDALFQSSEIEGCYVRRADAMQAARELLGGGGGGGHDRSEFVQYDERGSSDDDDSGGEEEGGHWPFGRDVVVRAVGPTGVAYAVMVRTVKGARERFGKR</sequence>
<comment type="caution">
    <text evidence="2">The sequence shown here is derived from an EMBL/GenBank/DDBJ whole genome shotgun (WGS) entry which is preliminary data.</text>
</comment>
<accession>A0AA39X0P6</accession>
<gene>
    <name evidence="2" type="ORF">B0T17DRAFT_465849</name>
</gene>
<feature type="compositionally biased region" description="Basic and acidic residues" evidence="1">
    <location>
        <begin position="179"/>
        <end position="194"/>
    </location>
</feature>
<feature type="non-terminal residue" evidence="2">
    <location>
        <position position="1"/>
    </location>
</feature>
<feature type="region of interest" description="Disordered" evidence="1">
    <location>
        <begin position="172"/>
        <end position="210"/>
    </location>
</feature>
<name>A0AA39X0P6_9PEZI</name>
<evidence type="ECO:0000313" key="3">
    <source>
        <dbReference type="Proteomes" id="UP001174934"/>
    </source>
</evidence>
<dbReference type="EMBL" id="JAULSR010000003">
    <property type="protein sequence ID" value="KAK0625016.1"/>
    <property type="molecule type" value="Genomic_DNA"/>
</dbReference>
<dbReference type="AlphaFoldDB" id="A0AA39X0P6"/>
<feature type="compositionally biased region" description="Pro residues" evidence="1">
    <location>
        <begin position="107"/>
        <end position="121"/>
    </location>
</feature>
<organism evidence="2 3">
    <name type="scientific">Bombardia bombarda</name>
    <dbReference type="NCBI Taxonomy" id="252184"/>
    <lineage>
        <taxon>Eukaryota</taxon>
        <taxon>Fungi</taxon>
        <taxon>Dikarya</taxon>
        <taxon>Ascomycota</taxon>
        <taxon>Pezizomycotina</taxon>
        <taxon>Sordariomycetes</taxon>
        <taxon>Sordariomycetidae</taxon>
        <taxon>Sordariales</taxon>
        <taxon>Lasiosphaeriaceae</taxon>
        <taxon>Bombardia</taxon>
    </lineage>
</organism>
<proteinExistence type="predicted"/>
<evidence type="ECO:0000256" key="1">
    <source>
        <dbReference type="SAM" id="MobiDB-lite"/>
    </source>
</evidence>